<feature type="domain" description="Glycosyltransferase subfamily 4-like N-terminal" evidence="2">
    <location>
        <begin position="66"/>
        <end position="254"/>
    </location>
</feature>
<evidence type="ECO:0000313" key="3">
    <source>
        <dbReference type="EMBL" id="TFY99685.1"/>
    </source>
</evidence>
<dbReference type="PANTHER" id="PTHR46401:SF2">
    <property type="entry name" value="GLYCOSYLTRANSFERASE WBBK-RELATED"/>
    <property type="match status" value="1"/>
</dbReference>
<dbReference type="InterPro" id="IPR028098">
    <property type="entry name" value="Glyco_trans_4-like_N"/>
</dbReference>
<accession>A0A4Z0BK42</accession>
<dbReference type="Pfam" id="PF13579">
    <property type="entry name" value="Glyco_trans_4_4"/>
    <property type="match status" value="1"/>
</dbReference>
<dbReference type="SUPFAM" id="SSF53756">
    <property type="entry name" value="UDP-Glycosyltransferase/glycogen phosphorylase"/>
    <property type="match status" value="1"/>
</dbReference>
<gene>
    <name evidence="3" type="ORF">EZ242_11095</name>
</gene>
<evidence type="ECO:0000256" key="1">
    <source>
        <dbReference type="ARBA" id="ARBA00022679"/>
    </source>
</evidence>
<dbReference type="PANTHER" id="PTHR46401">
    <property type="entry name" value="GLYCOSYLTRANSFERASE WBBK-RELATED"/>
    <property type="match status" value="1"/>
</dbReference>
<comment type="caution">
    <text evidence="3">The sequence shown here is derived from an EMBL/GenBank/DDBJ whole genome shotgun (WGS) entry which is preliminary data.</text>
</comment>
<evidence type="ECO:0000259" key="2">
    <source>
        <dbReference type="Pfam" id="PF13579"/>
    </source>
</evidence>
<evidence type="ECO:0000313" key="4">
    <source>
        <dbReference type="Proteomes" id="UP000297564"/>
    </source>
</evidence>
<dbReference type="EMBL" id="SMLL01000004">
    <property type="protein sequence ID" value="TFY99685.1"/>
    <property type="molecule type" value="Genomic_DNA"/>
</dbReference>
<reference evidence="3 4" key="1">
    <citation type="submission" date="2019-03" db="EMBL/GenBank/DDBJ databases">
        <title>Ramlibacter rhizophilus CCTCC AB2015357, whole genome shotgun sequence.</title>
        <authorList>
            <person name="Zhang X."/>
            <person name="Feng G."/>
            <person name="Zhu H."/>
        </authorList>
    </citation>
    <scope>NUCLEOTIDE SEQUENCE [LARGE SCALE GENOMIC DNA]</scope>
    <source>
        <strain evidence="3 4">CCTCC AB2015357</strain>
    </source>
</reference>
<dbReference type="OrthoDB" id="9815351at2"/>
<dbReference type="GO" id="GO:0016757">
    <property type="term" value="F:glycosyltransferase activity"/>
    <property type="evidence" value="ECO:0007669"/>
    <property type="project" value="TreeGrafter"/>
</dbReference>
<dbReference type="Pfam" id="PF13692">
    <property type="entry name" value="Glyco_trans_1_4"/>
    <property type="match status" value="1"/>
</dbReference>
<sequence length="458" mass="50648">MRRARRSTRRPLSARDCTATAAVRRPSLTRSCVPEASAPALGRGPLGAPQRRGAVVMLTQDRQIDRRILLEADSLEAMGWTVRIIAMPLDQPGAGTEDPRVIRIGQGPGGPALPRKEGVVLAIYRAARARLPMNSGPMRLLKRLAWRYVVRQDSFFLRLFEPTVLAHPADVYVAHDLPMLPVGVRAKQRHAARLVYDSHELYAEQEFSAREQHAWKRVEASNIGEADAVITVNPSIARELEQRYRLSRVHVLYNAEKAREAAVGDKRFHQVFGLPAQARVLLFQGGLSAGRHIEALVRAMRRVRSSHVHLVVLGDGGIKPQLERIVATGLSARVHLHDAVPQSELLAWSAAADAGIIPYQATCLNNYYCTPNKLFEFIAAGIPVLASDLPEIRAIVEGHGIGRVADMADEERIAVAIDAFFSDPGALRQWQLAATRAREVVNWDVEGRKLVEIFKALS</sequence>
<dbReference type="AlphaFoldDB" id="A0A4Z0BK42"/>
<name>A0A4Z0BK42_9BURK</name>
<proteinExistence type="predicted"/>
<dbReference type="Gene3D" id="3.40.50.2000">
    <property type="entry name" value="Glycogen Phosphorylase B"/>
    <property type="match status" value="2"/>
</dbReference>
<organism evidence="3 4">
    <name type="scientific">Ramlibacter rhizophilus</name>
    <dbReference type="NCBI Taxonomy" id="1781167"/>
    <lineage>
        <taxon>Bacteria</taxon>
        <taxon>Pseudomonadati</taxon>
        <taxon>Pseudomonadota</taxon>
        <taxon>Betaproteobacteria</taxon>
        <taxon>Burkholderiales</taxon>
        <taxon>Comamonadaceae</taxon>
        <taxon>Ramlibacter</taxon>
    </lineage>
</organism>
<keyword evidence="4" id="KW-1185">Reference proteome</keyword>
<protein>
    <submittedName>
        <fullName evidence="3">Glycosyltransferase</fullName>
    </submittedName>
</protein>
<dbReference type="GO" id="GO:0009103">
    <property type="term" value="P:lipopolysaccharide biosynthetic process"/>
    <property type="evidence" value="ECO:0007669"/>
    <property type="project" value="TreeGrafter"/>
</dbReference>
<keyword evidence="1 3" id="KW-0808">Transferase</keyword>
<dbReference type="Proteomes" id="UP000297564">
    <property type="component" value="Unassembled WGS sequence"/>
</dbReference>